<dbReference type="InterPro" id="IPR005212">
    <property type="entry name" value="EvaA-like"/>
</dbReference>
<dbReference type="AlphaFoldDB" id="A0A917X200"/>
<accession>A0A917X200</accession>
<sequence length="474" mass="53277">MVLPHTEARPRPGHADREHLVARLARSARHRPRPVADLEAWLDARARANPFEITEVPFAELAGWSFAPHSGDLVHDSGRFFSVEGLHVRTDGGPVDEWWQPIIHQPDRAILGILAREIDGVLHFLLQAKMEPGNINGIQFSPTVQSTPSNYLRTHRGARSRYVEYFLEPERGRVLVDVLQSEQGSWFRGKRNRNILVEVTDDIEPHQDFVWLTLGQIHDLLHRQNLVNMDARTVLSCLPDHAVAADPADSGIAAAVARSSLADDDAAWQPLLQVRNWLTANKAGRTLMAHQVPLRQVRDWHHGDVDIRHRSGRFFRIVGRAVRASNREVTQWRQPLLAPCGTGLVAFVVRRLGGVLHVLAHADLRPGYRDIVELGPTVQCTPNNFTGANRPAYLDLVCSDQVQVHYDVLQSEEGGRFHHAVTRHLVVEVGPEFPATTPPDYTWVTLRQLTAMTAFSYQVNIEARSLLLCLRALA</sequence>
<feature type="domain" description="dTDP-4-dehydro-6-deoxy-alpha-D-glucopyranose 2,3-dehydratase" evidence="1">
    <location>
        <begin position="36"/>
        <end position="238"/>
    </location>
</feature>
<dbReference type="GO" id="GO:0016829">
    <property type="term" value="F:lyase activity"/>
    <property type="evidence" value="ECO:0007669"/>
    <property type="project" value="InterPro"/>
</dbReference>
<reference evidence="2" key="2">
    <citation type="submission" date="2020-09" db="EMBL/GenBank/DDBJ databases">
        <authorList>
            <person name="Sun Q."/>
            <person name="Zhou Y."/>
        </authorList>
    </citation>
    <scope>NUCLEOTIDE SEQUENCE</scope>
    <source>
        <strain evidence="2">CGMCC 4.7312</strain>
    </source>
</reference>
<dbReference type="EMBL" id="BMNB01000021">
    <property type="protein sequence ID" value="GGM52607.1"/>
    <property type="molecule type" value="Genomic_DNA"/>
</dbReference>
<name>A0A917X200_9ACTN</name>
<evidence type="ECO:0000259" key="1">
    <source>
        <dbReference type="Pfam" id="PF03559"/>
    </source>
</evidence>
<dbReference type="Pfam" id="PF03559">
    <property type="entry name" value="Hexose_dehydrat"/>
    <property type="match status" value="2"/>
</dbReference>
<gene>
    <name evidence="2" type="ORF">GCM10011608_41880</name>
</gene>
<evidence type="ECO:0000313" key="3">
    <source>
        <dbReference type="Proteomes" id="UP000608890"/>
    </source>
</evidence>
<proteinExistence type="predicted"/>
<comment type="caution">
    <text evidence="2">The sequence shown here is derived from an EMBL/GenBank/DDBJ whole genome shotgun (WGS) entry which is preliminary data.</text>
</comment>
<evidence type="ECO:0000313" key="2">
    <source>
        <dbReference type="EMBL" id="GGM52607.1"/>
    </source>
</evidence>
<protein>
    <submittedName>
        <fullName evidence="2">NDP-hexose 2,3-dehydratase</fullName>
    </submittedName>
</protein>
<dbReference type="RefSeq" id="WP_189046942.1">
    <property type="nucleotide sequence ID" value="NZ_BMNB01000021.1"/>
</dbReference>
<dbReference type="Gene3D" id="3.90.79.40">
    <property type="entry name" value="EvaA sugar 2,3-dehydratase subunit"/>
    <property type="match status" value="2"/>
</dbReference>
<organism evidence="2 3">
    <name type="scientific">Micromonospora sonchi</name>
    <dbReference type="NCBI Taxonomy" id="1763543"/>
    <lineage>
        <taxon>Bacteria</taxon>
        <taxon>Bacillati</taxon>
        <taxon>Actinomycetota</taxon>
        <taxon>Actinomycetes</taxon>
        <taxon>Micromonosporales</taxon>
        <taxon>Micromonosporaceae</taxon>
        <taxon>Micromonospora</taxon>
    </lineage>
</organism>
<dbReference type="InterPro" id="IPR038153">
    <property type="entry name" value="EvaA-like_sf"/>
</dbReference>
<dbReference type="Proteomes" id="UP000608890">
    <property type="component" value="Unassembled WGS sequence"/>
</dbReference>
<feature type="domain" description="dTDP-4-dehydro-6-deoxy-alpha-D-glucopyranose 2,3-dehydratase" evidence="1">
    <location>
        <begin position="273"/>
        <end position="470"/>
    </location>
</feature>
<keyword evidence="3" id="KW-1185">Reference proteome</keyword>
<reference evidence="2" key="1">
    <citation type="journal article" date="2014" name="Int. J. Syst. Evol. Microbiol.">
        <title>Complete genome sequence of Corynebacterium casei LMG S-19264T (=DSM 44701T), isolated from a smear-ripened cheese.</title>
        <authorList>
            <consortium name="US DOE Joint Genome Institute (JGI-PGF)"/>
            <person name="Walter F."/>
            <person name="Albersmeier A."/>
            <person name="Kalinowski J."/>
            <person name="Ruckert C."/>
        </authorList>
    </citation>
    <scope>NUCLEOTIDE SEQUENCE</scope>
    <source>
        <strain evidence="2">CGMCC 4.7312</strain>
    </source>
</reference>